<sequence length="284" mass="31936">MHNYQFHEISTYGGNTSCVEIIAGNERIACDMGTGFRLLGNALFGEVFKTKILRLTVLLSHLHWDHIQGLPFFGELYLNKESGFKNDFTFYGGTNWQSGVESCLQGQMDPPLFPVSFKEIEDQTAKLQMNTVHDQMSFKIGEAVVKTRKLNHPQETYGYRIEHSGKVFVYATDNEPYDPLYPDPKLLDLAKGADVLVIDCQYTKNIYEGKVGGVPRHGWGHSYPEAVAQIALQAGVKKMTLFHHDPASTDEQIYQMEQNTQNLVHALGGNTKVIAAYEGLEIEL</sequence>
<dbReference type="EMBL" id="MHJG01000003">
    <property type="protein sequence ID" value="OGY64464.1"/>
    <property type="molecule type" value="Genomic_DNA"/>
</dbReference>
<dbReference type="PANTHER" id="PTHR42663">
    <property type="entry name" value="HYDROLASE C777.06C-RELATED-RELATED"/>
    <property type="match status" value="1"/>
</dbReference>
<reference evidence="2 3" key="1">
    <citation type="journal article" date="2016" name="Nat. Commun.">
        <title>Thousands of microbial genomes shed light on interconnected biogeochemical processes in an aquifer system.</title>
        <authorList>
            <person name="Anantharaman K."/>
            <person name="Brown C.T."/>
            <person name="Hug L.A."/>
            <person name="Sharon I."/>
            <person name="Castelle C.J."/>
            <person name="Probst A.J."/>
            <person name="Thomas B.C."/>
            <person name="Singh A."/>
            <person name="Wilkins M.J."/>
            <person name="Karaoz U."/>
            <person name="Brodie E.L."/>
            <person name="Williams K.H."/>
            <person name="Hubbard S.S."/>
            <person name="Banfield J.F."/>
        </authorList>
    </citation>
    <scope>NUCLEOTIDE SEQUENCE [LARGE SCALE GENOMIC DNA]</scope>
</reference>
<dbReference type="AlphaFoldDB" id="A0A1G1ZIR9"/>
<proteinExistence type="predicted"/>
<dbReference type="Pfam" id="PF12706">
    <property type="entry name" value="Lactamase_B_2"/>
    <property type="match status" value="1"/>
</dbReference>
<evidence type="ECO:0000313" key="3">
    <source>
        <dbReference type="Proteomes" id="UP000177960"/>
    </source>
</evidence>
<gene>
    <name evidence="2" type="ORF">A3B92_02770</name>
</gene>
<dbReference type="STRING" id="1798404.A3B92_02770"/>
<dbReference type="Gene3D" id="3.60.15.10">
    <property type="entry name" value="Ribonuclease Z/Hydroxyacylglutathione hydrolase-like"/>
    <property type="match status" value="1"/>
</dbReference>
<dbReference type="CDD" id="cd07715">
    <property type="entry name" value="TaR3-like_MBL-fold"/>
    <property type="match status" value="1"/>
</dbReference>
<dbReference type="PANTHER" id="PTHR42663:SF4">
    <property type="entry name" value="SLL1036 PROTEIN"/>
    <property type="match status" value="1"/>
</dbReference>
<evidence type="ECO:0000313" key="2">
    <source>
        <dbReference type="EMBL" id="OGY64464.1"/>
    </source>
</evidence>
<dbReference type="SUPFAM" id="SSF56281">
    <property type="entry name" value="Metallo-hydrolase/oxidoreductase"/>
    <property type="match status" value="1"/>
</dbReference>
<dbReference type="Proteomes" id="UP000177960">
    <property type="component" value="Unassembled WGS sequence"/>
</dbReference>
<comment type="caution">
    <text evidence="2">The sequence shown here is derived from an EMBL/GenBank/DDBJ whole genome shotgun (WGS) entry which is preliminary data.</text>
</comment>
<evidence type="ECO:0000259" key="1">
    <source>
        <dbReference type="Pfam" id="PF12706"/>
    </source>
</evidence>
<dbReference type="InterPro" id="IPR036866">
    <property type="entry name" value="RibonucZ/Hydroxyglut_hydro"/>
</dbReference>
<name>A0A1G1ZIR9_9BACT</name>
<organism evidence="2 3">
    <name type="scientific">Candidatus Harrisonbacteria bacterium RIFCSPHIGHO2_02_FULL_42_16</name>
    <dbReference type="NCBI Taxonomy" id="1798404"/>
    <lineage>
        <taxon>Bacteria</taxon>
        <taxon>Candidatus Harrisoniibacteriota</taxon>
    </lineage>
</organism>
<feature type="domain" description="Metallo-beta-lactamase" evidence="1">
    <location>
        <begin position="57"/>
        <end position="244"/>
    </location>
</feature>
<protein>
    <recommendedName>
        <fullName evidence="1">Metallo-beta-lactamase domain-containing protein</fullName>
    </recommendedName>
</protein>
<dbReference type="InterPro" id="IPR001279">
    <property type="entry name" value="Metallo-B-lactamas"/>
</dbReference>
<accession>A0A1G1ZIR9</accession>